<comment type="catalytic activity">
    <reaction evidence="10">
        <text>[(1-&gt;4)-alpha-D-galacturonosyl methyl ester](n) + n H2O = [(1-&gt;4)-alpha-D-galacturonosyl](n) + n methanol + n H(+)</text>
        <dbReference type="Rhea" id="RHEA:22380"/>
        <dbReference type="Rhea" id="RHEA-COMP:14570"/>
        <dbReference type="Rhea" id="RHEA-COMP:14573"/>
        <dbReference type="ChEBI" id="CHEBI:15377"/>
        <dbReference type="ChEBI" id="CHEBI:15378"/>
        <dbReference type="ChEBI" id="CHEBI:17790"/>
        <dbReference type="ChEBI" id="CHEBI:140522"/>
        <dbReference type="ChEBI" id="CHEBI:140523"/>
        <dbReference type="EC" id="3.1.1.11"/>
    </reaction>
</comment>
<dbReference type="SUPFAM" id="SSF51126">
    <property type="entry name" value="Pectin lyase-like"/>
    <property type="match status" value="1"/>
</dbReference>
<dbReference type="GO" id="GO:0045490">
    <property type="term" value="P:pectin catabolic process"/>
    <property type="evidence" value="ECO:0007669"/>
    <property type="project" value="UniProtKB-UniRule"/>
</dbReference>
<name>A0ABD3GDQ3_9MARC</name>
<dbReference type="CDD" id="cd15798">
    <property type="entry name" value="PMEI-like_3"/>
    <property type="match status" value="1"/>
</dbReference>
<evidence type="ECO:0000259" key="12">
    <source>
        <dbReference type="SMART" id="SM00856"/>
    </source>
</evidence>
<evidence type="ECO:0000256" key="6">
    <source>
        <dbReference type="ARBA" id="ARBA00022512"/>
    </source>
</evidence>
<evidence type="ECO:0000256" key="9">
    <source>
        <dbReference type="PROSITE-ProRule" id="PRU10040"/>
    </source>
</evidence>
<dbReference type="InterPro" id="IPR000070">
    <property type="entry name" value="Pectinesterase_cat"/>
</dbReference>
<keyword evidence="8 10" id="KW-0063">Aspartyl esterase</keyword>
<dbReference type="InterPro" id="IPR012334">
    <property type="entry name" value="Pectin_lyas_fold"/>
</dbReference>
<dbReference type="AlphaFoldDB" id="A0ABD3GDQ3"/>
<dbReference type="InterPro" id="IPR035513">
    <property type="entry name" value="Invertase/methylesterase_inhib"/>
</dbReference>
<evidence type="ECO:0000256" key="5">
    <source>
        <dbReference type="ARBA" id="ARBA00013229"/>
    </source>
</evidence>
<keyword evidence="6" id="KW-0964">Secreted</keyword>
<reference evidence="13 14" key="1">
    <citation type="submission" date="2024-09" db="EMBL/GenBank/DDBJ databases">
        <title>Chromosome-scale assembly of Riccia sorocarpa.</title>
        <authorList>
            <person name="Paukszto L."/>
        </authorList>
    </citation>
    <scope>NUCLEOTIDE SEQUENCE [LARGE SCALE GENOMIC DNA]</scope>
    <source>
        <strain evidence="13">LP-2024</strain>
        <tissue evidence="13">Aerial parts of the thallus</tissue>
    </source>
</reference>
<dbReference type="InterPro" id="IPR006501">
    <property type="entry name" value="Pectinesterase_inhib_dom"/>
</dbReference>
<evidence type="ECO:0000256" key="3">
    <source>
        <dbReference type="ARBA" id="ARBA00006027"/>
    </source>
</evidence>
<gene>
    <name evidence="13" type="ORF">R1sor_027011</name>
</gene>
<dbReference type="GO" id="GO:0030599">
    <property type="term" value="F:pectinesterase activity"/>
    <property type="evidence" value="ECO:0007669"/>
    <property type="project" value="UniProtKB-UniRule"/>
</dbReference>
<keyword evidence="7 10" id="KW-0378">Hydrolase</keyword>
<sequence>MTGTLRYEAEDYDQYGANRAKRRRWCCALTGVVVLVVIICAIAIPLSMKNNKNKNDESSASGGSKGTTVLEVACKQTRFYDLCMQSLQSYPEANSTDPRELVKIALYAANKGVSEELDRARKLQTSSDGNLSIVAADCVDNLVDSLDEINQTLDRLENWDSANVRQELGDLQTWMSSALTLQQTCHDNFVDLNVTGPAADLFLSNNTYVEELLKNALAKIQDAVDSAPEKSKKRYVIRIKAGTYKEMIVGKNSWNVMFIGDGEKKTIISGRKTVLGKGFIGRDFTVENTAGAINHQAVALHVGGDLAAFFRCTFKGFQDTLYTHNNRQFYKNCTITGTVDFIFGNAACVLQDCNIRPDVGLPGQQNTLTASGRTDPNQNTGISFHRCNIDATPSYKAATSPPITYLGRPWKQYALTVYLQSTLGSFIDPAGWLRWNGETGKDDTVYYAEYKNVGPGSRVNRRVSWSYQISNPSDARKFTPDSFLSASTWLSATNIQYSGTL</sequence>
<dbReference type="GO" id="GO:0042545">
    <property type="term" value="P:cell wall modification"/>
    <property type="evidence" value="ECO:0007669"/>
    <property type="project" value="UniProtKB-UniRule"/>
</dbReference>
<dbReference type="Gene3D" id="2.160.20.10">
    <property type="entry name" value="Single-stranded right-handed beta-helix, Pectin lyase-like"/>
    <property type="match status" value="1"/>
</dbReference>
<evidence type="ECO:0000313" key="14">
    <source>
        <dbReference type="Proteomes" id="UP001633002"/>
    </source>
</evidence>
<evidence type="ECO:0000256" key="11">
    <source>
        <dbReference type="SAM" id="Phobius"/>
    </source>
</evidence>
<dbReference type="SMART" id="SM00856">
    <property type="entry name" value="PMEI"/>
    <property type="match status" value="1"/>
</dbReference>
<accession>A0ABD3GDQ3</accession>
<comment type="similarity">
    <text evidence="3">In the N-terminal section; belongs to the PMEI family.</text>
</comment>
<keyword evidence="11" id="KW-1133">Transmembrane helix</keyword>
<keyword evidence="6" id="KW-0134">Cell wall</keyword>
<dbReference type="SUPFAM" id="SSF101148">
    <property type="entry name" value="Plant invertase/pectin methylesterase inhibitor"/>
    <property type="match status" value="1"/>
</dbReference>
<feature type="domain" description="Pectinesterase inhibitor" evidence="12">
    <location>
        <begin position="65"/>
        <end position="219"/>
    </location>
</feature>
<comment type="subcellular location">
    <subcellularLocation>
        <location evidence="1">Secreted</location>
        <location evidence="1">Cell wall</location>
    </subcellularLocation>
</comment>
<dbReference type="FunFam" id="2.160.20.10:FF:000029">
    <property type="entry name" value="Pectinesterase 4"/>
    <property type="match status" value="1"/>
</dbReference>
<dbReference type="InterPro" id="IPR011050">
    <property type="entry name" value="Pectin_lyase_fold/virulence"/>
</dbReference>
<dbReference type="InterPro" id="IPR033131">
    <property type="entry name" value="Pectinesterase_Asp_AS"/>
</dbReference>
<feature type="active site" evidence="9">
    <location>
        <position position="340"/>
    </location>
</feature>
<evidence type="ECO:0000256" key="4">
    <source>
        <dbReference type="ARBA" id="ARBA00007786"/>
    </source>
</evidence>
<dbReference type="PANTHER" id="PTHR31707">
    <property type="entry name" value="PECTINESTERASE"/>
    <property type="match status" value="1"/>
</dbReference>
<evidence type="ECO:0000256" key="10">
    <source>
        <dbReference type="RuleBase" id="RU000589"/>
    </source>
</evidence>
<evidence type="ECO:0000256" key="2">
    <source>
        <dbReference type="ARBA" id="ARBA00005184"/>
    </source>
</evidence>
<dbReference type="Proteomes" id="UP001633002">
    <property type="component" value="Unassembled WGS sequence"/>
</dbReference>
<dbReference type="Gene3D" id="1.20.140.40">
    <property type="entry name" value="Invertase/pectin methylesterase inhibitor family protein"/>
    <property type="match status" value="1"/>
</dbReference>
<evidence type="ECO:0000313" key="13">
    <source>
        <dbReference type="EMBL" id="KAL3677063.1"/>
    </source>
</evidence>
<evidence type="ECO:0000256" key="8">
    <source>
        <dbReference type="ARBA" id="ARBA00023085"/>
    </source>
</evidence>
<comment type="similarity">
    <text evidence="4">In the C-terminal section; belongs to the pectinesterase family.</text>
</comment>
<feature type="transmembrane region" description="Helical" evidence="11">
    <location>
        <begin position="25"/>
        <end position="48"/>
    </location>
</feature>
<keyword evidence="11" id="KW-0472">Membrane</keyword>
<comment type="pathway">
    <text evidence="2 10">Glycan metabolism; pectin degradation; 2-dehydro-3-deoxy-D-gluconate from pectin: step 1/5.</text>
</comment>
<comment type="caution">
    <text evidence="13">The sequence shown here is derived from an EMBL/GenBank/DDBJ whole genome shotgun (WGS) entry which is preliminary data.</text>
</comment>
<dbReference type="EMBL" id="JBJQOH010000008">
    <property type="protein sequence ID" value="KAL3677063.1"/>
    <property type="molecule type" value="Genomic_DNA"/>
</dbReference>
<protein>
    <recommendedName>
        <fullName evidence="5 10">Pectinesterase</fullName>
        <ecNumber evidence="5 10">3.1.1.11</ecNumber>
    </recommendedName>
</protein>
<dbReference type="Pfam" id="PF01095">
    <property type="entry name" value="Pectinesterase"/>
    <property type="match status" value="1"/>
</dbReference>
<evidence type="ECO:0000256" key="7">
    <source>
        <dbReference type="ARBA" id="ARBA00022801"/>
    </source>
</evidence>
<keyword evidence="11" id="KW-0812">Transmembrane</keyword>
<dbReference type="EC" id="3.1.1.11" evidence="5 10"/>
<organism evidence="13 14">
    <name type="scientific">Riccia sorocarpa</name>
    <dbReference type="NCBI Taxonomy" id="122646"/>
    <lineage>
        <taxon>Eukaryota</taxon>
        <taxon>Viridiplantae</taxon>
        <taxon>Streptophyta</taxon>
        <taxon>Embryophyta</taxon>
        <taxon>Marchantiophyta</taxon>
        <taxon>Marchantiopsida</taxon>
        <taxon>Marchantiidae</taxon>
        <taxon>Marchantiales</taxon>
        <taxon>Ricciaceae</taxon>
        <taxon>Riccia</taxon>
    </lineage>
</organism>
<keyword evidence="14" id="KW-1185">Reference proteome</keyword>
<dbReference type="PROSITE" id="PS00503">
    <property type="entry name" value="PECTINESTERASE_2"/>
    <property type="match status" value="1"/>
</dbReference>
<dbReference type="NCBIfam" id="TIGR01614">
    <property type="entry name" value="PME_inhib"/>
    <property type="match status" value="1"/>
</dbReference>
<evidence type="ECO:0000256" key="1">
    <source>
        <dbReference type="ARBA" id="ARBA00004191"/>
    </source>
</evidence>
<proteinExistence type="inferred from homology"/>